<sequence length="189" mass="21292">MRSGVTTIQSLQRHNFPLAMPPSSLFGRSRHPYSHELVTFGQIHFSNDAVDKFGTKFTNLPLKNEDTCVHESYDRQDEDDLGFYHDGVKRTLTDEQIAIFRHSELRELEKRQGKAKVKASRLSAGAETTDAERNGSAEGSSQGARAHNNRGARKKKKKGGRSVVHEPKPDLRKRTWDVVDAGLDSLDYD</sequence>
<dbReference type="InterPro" id="IPR024526">
    <property type="entry name" value="DUF3807"/>
</dbReference>
<feature type="compositionally biased region" description="Basic residues" evidence="1">
    <location>
        <begin position="147"/>
        <end position="160"/>
    </location>
</feature>
<gene>
    <name evidence="2" type="ORF">E4U42_005309</name>
</gene>
<reference evidence="2" key="1">
    <citation type="journal article" date="2020" name="bioRxiv">
        <title>Whole genome comparisons of ergot fungi reveals the divergence and evolution of species within the genus Claviceps are the result of varying mechanisms driving genome evolution and host range expansion.</title>
        <authorList>
            <person name="Wyka S.A."/>
            <person name="Mondo S.J."/>
            <person name="Liu M."/>
            <person name="Dettman J."/>
            <person name="Nalam V."/>
            <person name="Broders K.D."/>
        </authorList>
    </citation>
    <scope>NUCLEOTIDE SEQUENCE</scope>
    <source>
        <strain evidence="2">CCC 489</strain>
    </source>
</reference>
<accession>A0A8K0NLI5</accession>
<protein>
    <submittedName>
        <fullName evidence="2">Uncharacterized protein</fullName>
    </submittedName>
</protein>
<dbReference type="OrthoDB" id="5335351at2759"/>
<dbReference type="Proteomes" id="UP000811619">
    <property type="component" value="Unassembled WGS sequence"/>
</dbReference>
<evidence type="ECO:0000313" key="2">
    <source>
        <dbReference type="EMBL" id="KAG5929604.1"/>
    </source>
</evidence>
<keyword evidence="3" id="KW-1185">Reference proteome</keyword>
<dbReference type="EMBL" id="SRPY01000050">
    <property type="protein sequence ID" value="KAG5929604.1"/>
    <property type="molecule type" value="Genomic_DNA"/>
</dbReference>
<evidence type="ECO:0000313" key="3">
    <source>
        <dbReference type="Proteomes" id="UP000811619"/>
    </source>
</evidence>
<feature type="compositionally biased region" description="Basic and acidic residues" evidence="1">
    <location>
        <begin position="163"/>
        <end position="176"/>
    </location>
</feature>
<dbReference type="AlphaFoldDB" id="A0A8K0NLI5"/>
<name>A0A8K0NLI5_9HYPO</name>
<dbReference type="PANTHER" id="PTHR40642:SF1">
    <property type="entry name" value="YALI0F31295P"/>
    <property type="match status" value="1"/>
</dbReference>
<evidence type="ECO:0000256" key="1">
    <source>
        <dbReference type="SAM" id="MobiDB-lite"/>
    </source>
</evidence>
<organism evidence="2 3">
    <name type="scientific">Claviceps africana</name>
    <dbReference type="NCBI Taxonomy" id="83212"/>
    <lineage>
        <taxon>Eukaryota</taxon>
        <taxon>Fungi</taxon>
        <taxon>Dikarya</taxon>
        <taxon>Ascomycota</taxon>
        <taxon>Pezizomycotina</taxon>
        <taxon>Sordariomycetes</taxon>
        <taxon>Hypocreomycetidae</taxon>
        <taxon>Hypocreales</taxon>
        <taxon>Clavicipitaceae</taxon>
        <taxon>Claviceps</taxon>
    </lineage>
</organism>
<proteinExistence type="predicted"/>
<dbReference type="PANTHER" id="PTHR40642">
    <property type="entry name" value="YALI0F31295P"/>
    <property type="match status" value="1"/>
</dbReference>
<dbReference type="Pfam" id="PF12720">
    <property type="entry name" value="DUF3807"/>
    <property type="match status" value="1"/>
</dbReference>
<comment type="caution">
    <text evidence="2">The sequence shown here is derived from an EMBL/GenBank/DDBJ whole genome shotgun (WGS) entry which is preliminary data.</text>
</comment>
<feature type="region of interest" description="Disordered" evidence="1">
    <location>
        <begin position="109"/>
        <end position="176"/>
    </location>
</feature>